<proteinExistence type="predicted"/>
<dbReference type="PANTHER" id="PTHR45639:SF4">
    <property type="entry name" value="HSC70CB, ISOFORM G"/>
    <property type="match status" value="1"/>
</dbReference>
<reference evidence="4" key="1">
    <citation type="submission" date="2022-02" db="EMBL/GenBank/DDBJ databases">
        <authorList>
            <person name="Henning P.M."/>
            <person name="McCubbin A.G."/>
            <person name="Shore J.S."/>
        </authorList>
    </citation>
    <scope>NUCLEOTIDE SEQUENCE</scope>
    <source>
        <strain evidence="4">F60SS</strain>
        <tissue evidence="4">Leaves</tissue>
    </source>
</reference>
<dbReference type="PANTHER" id="PTHR45639">
    <property type="entry name" value="HSC70CB, ISOFORM G-RELATED"/>
    <property type="match status" value="1"/>
</dbReference>
<accession>A0A9Q0JR43</accession>
<dbReference type="GO" id="GO:0005524">
    <property type="term" value="F:ATP binding"/>
    <property type="evidence" value="ECO:0007669"/>
    <property type="project" value="UniProtKB-KW"/>
</dbReference>
<organism evidence="4 5">
    <name type="scientific">Turnera subulata</name>
    <dbReference type="NCBI Taxonomy" id="218843"/>
    <lineage>
        <taxon>Eukaryota</taxon>
        <taxon>Viridiplantae</taxon>
        <taxon>Streptophyta</taxon>
        <taxon>Embryophyta</taxon>
        <taxon>Tracheophyta</taxon>
        <taxon>Spermatophyta</taxon>
        <taxon>Magnoliopsida</taxon>
        <taxon>eudicotyledons</taxon>
        <taxon>Gunneridae</taxon>
        <taxon>Pentapetalae</taxon>
        <taxon>rosids</taxon>
        <taxon>fabids</taxon>
        <taxon>Malpighiales</taxon>
        <taxon>Passifloraceae</taxon>
        <taxon>Turnera</taxon>
    </lineage>
</organism>
<evidence type="ECO:0000256" key="1">
    <source>
        <dbReference type="ARBA" id="ARBA00022741"/>
    </source>
</evidence>
<feature type="region of interest" description="Disordered" evidence="3">
    <location>
        <begin position="94"/>
        <end position="161"/>
    </location>
</feature>
<feature type="compositionally biased region" description="Polar residues" evidence="3">
    <location>
        <begin position="125"/>
        <end position="136"/>
    </location>
</feature>
<dbReference type="GO" id="GO:0140662">
    <property type="term" value="F:ATP-dependent protein folding chaperone"/>
    <property type="evidence" value="ECO:0007669"/>
    <property type="project" value="InterPro"/>
</dbReference>
<evidence type="ECO:0000256" key="2">
    <source>
        <dbReference type="ARBA" id="ARBA00022840"/>
    </source>
</evidence>
<dbReference type="OrthoDB" id="434160at2759"/>
<dbReference type="GO" id="GO:0005829">
    <property type="term" value="C:cytosol"/>
    <property type="evidence" value="ECO:0007669"/>
    <property type="project" value="TreeGrafter"/>
</dbReference>
<sequence length="161" mass="17685">MQQGDPIDERYKEYTERETVIDQLAYCINSYREAAVSNDPKFDHIDLAEKQKVLTECVEAEAWLREKKQQQDALPKLATPVLLSADFRKKAEAVDRVCRPITTKPKPKPAKPSTPETPSTPPPQGSEQQQAQSGNADPNAGAHENAEGGEAAPASGEPMET</sequence>
<dbReference type="SUPFAM" id="SSF100934">
    <property type="entry name" value="Heat shock protein 70kD (HSP70), C-terminal subdomain"/>
    <property type="match status" value="1"/>
</dbReference>
<evidence type="ECO:0000313" key="4">
    <source>
        <dbReference type="EMBL" id="KAJ4851008.1"/>
    </source>
</evidence>
<dbReference type="AlphaFoldDB" id="A0A9Q0JR43"/>
<evidence type="ECO:0000256" key="3">
    <source>
        <dbReference type="SAM" id="MobiDB-lite"/>
    </source>
</evidence>
<dbReference type="Proteomes" id="UP001141552">
    <property type="component" value="Unassembled WGS sequence"/>
</dbReference>
<evidence type="ECO:0000313" key="5">
    <source>
        <dbReference type="Proteomes" id="UP001141552"/>
    </source>
</evidence>
<protein>
    <submittedName>
        <fullName evidence="4">Uncharacterized protein</fullName>
    </submittedName>
</protein>
<dbReference type="InterPro" id="IPR029048">
    <property type="entry name" value="HSP70_C_sf"/>
</dbReference>
<keyword evidence="1" id="KW-0547">Nucleotide-binding</keyword>
<reference evidence="4" key="2">
    <citation type="journal article" date="2023" name="Plants (Basel)">
        <title>Annotation of the Turnera subulata (Passifloraceae) Draft Genome Reveals the S-Locus Evolved after the Divergence of Turneroideae from Passifloroideae in a Stepwise Manner.</title>
        <authorList>
            <person name="Henning P.M."/>
            <person name="Roalson E.H."/>
            <person name="Mir W."/>
            <person name="McCubbin A.G."/>
            <person name="Shore J.S."/>
        </authorList>
    </citation>
    <scope>NUCLEOTIDE SEQUENCE</scope>
    <source>
        <strain evidence="4">F60SS</strain>
    </source>
</reference>
<keyword evidence="2" id="KW-0067">ATP-binding</keyword>
<gene>
    <name evidence="4" type="ORF">Tsubulata_033572</name>
</gene>
<dbReference type="EMBL" id="JAKUCV010000163">
    <property type="protein sequence ID" value="KAJ4851008.1"/>
    <property type="molecule type" value="Genomic_DNA"/>
</dbReference>
<feature type="compositionally biased region" description="Low complexity" evidence="3">
    <location>
        <begin position="138"/>
        <end position="161"/>
    </location>
</feature>
<keyword evidence="5" id="KW-1185">Reference proteome</keyword>
<dbReference type="Gene3D" id="1.20.1270.10">
    <property type="match status" value="1"/>
</dbReference>
<dbReference type="GO" id="GO:0005634">
    <property type="term" value="C:nucleus"/>
    <property type="evidence" value="ECO:0007669"/>
    <property type="project" value="TreeGrafter"/>
</dbReference>
<name>A0A9Q0JR43_9ROSI</name>
<dbReference type="InterPro" id="IPR013126">
    <property type="entry name" value="Hsp_70_fam"/>
</dbReference>
<comment type="caution">
    <text evidence="4">The sequence shown here is derived from an EMBL/GenBank/DDBJ whole genome shotgun (WGS) entry which is preliminary data.</text>
</comment>